<keyword evidence="3" id="KW-0808">Transferase</keyword>
<keyword evidence="1" id="KW-0472">Membrane</keyword>
<evidence type="ECO:0000259" key="2">
    <source>
        <dbReference type="Pfam" id="PF01757"/>
    </source>
</evidence>
<feature type="transmembrane region" description="Helical" evidence="1">
    <location>
        <begin position="188"/>
        <end position="206"/>
    </location>
</feature>
<feature type="transmembrane region" description="Helical" evidence="1">
    <location>
        <begin position="238"/>
        <end position="256"/>
    </location>
</feature>
<dbReference type="PANTHER" id="PTHR36927:SF3">
    <property type="entry name" value="GLUCANS BIOSYNTHESIS PROTEIN C"/>
    <property type="match status" value="1"/>
</dbReference>
<evidence type="ECO:0000313" key="4">
    <source>
        <dbReference type="Proteomes" id="UP001195963"/>
    </source>
</evidence>
<accession>A0ABS7E1M8</accession>
<dbReference type="InterPro" id="IPR050623">
    <property type="entry name" value="Glucan_succinyl_AcylTrfase"/>
</dbReference>
<keyword evidence="3" id="KW-0012">Acyltransferase</keyword>
<dbReference type="PANTHER" id="PTHR36927">
    <property type="entry name" value="BLR4337 PROTEIN"/>
    <property type="match status" value="1"/>
</dbReference>
<dbReference type="InterPro" id="IPR002656">
    <property type="entry name" value="Acyl_transf_3_dom"/>
</dbReference>
<proteinExistence type="predicted"/>
<name>A0ABS7E1M8_9GAMM</name>
<feature type="domain" description="Acyltransferase 3" evidence="2">
    <location>
        <begin position="7"/>
        <end position="355"/>
    </location>
</feature>
<dbReference type="Proteomes" id="UP001195963">
    <property type="component" value="Unassembled WGS sequence"/>
</dbReference>
<keyword evidence="4" id="KW-1185">Reference proteome</keyword>
<dbReference type="Pfam" id="PF01757">
    <property type="entry name" value="Acyl_transf_3"/>
    <property type="match status" value="1"/>
</dbReference>
<feature type="transmembrane region" description="Helical" evidence="1">
    <location>
        <begin position="156"/>
        <end position="176"/>
    </location>
</feature>
<dbReference type="GO" id="GO:0016746">
    <property type="term" value="F:acyltransferase activity"/>
    <property type="evidence" value="ECO:0007669"/>
    <property type="project" value="UniProtKB-KW"/>
</dbReference>
<feature type="transmembrane region" description="Helical" evidence="1">
    <location>
        <begin position="276"/>
        <end position="298"/>
    </location>
</feature>
<gene>
    <name evidence="3" type="ORF">K0625_07665</name>
</gene>
<dbReference type="RefSeq" id="WP_220109156.1">
    <property type="nucleotide sequence ID" value="NZ_JAHZST010000004.1"/>
</dbReference>
<keyword evidence="1" id="KW-0812">Transmembrane</keyword>
<feature type="transmembrane region" description="Helical" evidence="1">
    <location>
        <begin position="12"/>
        <end position="30"/>
    </location>
</feature>
<reference evidence="3 4" key="1">
    <citation type="submission" date="2021-07" db="EMBL/GenBank/DDBJ databases">
        <title>Shewanella sp. nov, isolated from SCS.</title>
        <authorList>
            <person name="Cao W.R."/>
        </authorList>
    </citation>
    <scope>NUCLEOTIDE SEQUENCE [LARGE SCALE GENOMIC DNA]</scope>
    <source>
        <strain evidence="3 4">NR704-98</strain>
    </source>
</reference>
<feature type="transmembrane region" description="Helical" evidence="1">
    <location>
        <begin position="89"/>
        <end position="107"/>
    </location>
</feature>
<feature type="transmembrane region" description="Helical" evidence="1">
    <location>
        <begin position="384"/>
        <end position="401"/>
    </location>
</feature>
<feature type="transmembrane region" description="Helical" evidence="1">
    <location>
        <begin position="337"/>
        <end position="359"/>
    </location>
</feature>
<organism evidence="3 4">
    <name type="scientific">Shewanella nanhaiensis</name>
    <dbReference type="NCBI Taxonomy" id="2864872"/>
    <lineage>
        <taxon>Bacteria</taxon>
        <taxon>Pseudomonadati</taxon>
        <taxon>Pseudomonadota</taxon>
        <taxon>Gammaproteobacteria</taxon>
        <taxon>Alteromonadales</taxon>
        <taxon>Shewanellaceae</taxon>
        <taxon>Shewanella</taxon>
    </lineage>
</organism>
<feature type="transmembrane region" description="Helical" evidence="1">
    <location>
        <begin position="50"/>
        <end position="69"/>
    </location>
</feature>
<evidence type="ECO:0000256" key="1">
    <source>
        <dbReference type="SAM" id="Phobius"/>
    </source>
</evidence>
<protein>
    <submittedName>
        <fullName evidence="3">Acyltransferase</fullName>
    </submittedName>
</protein>
<keyword evidence="1" id="KW-1133">Transmembrane helix</keyword>
<evidence type="ECO:0000313" key="3">
    <source>
        <dbReference type="EMBL" id="MBW8183543.1"/>
    </source>
</evidence>
<feature type="transmembrane region" description="Helical" evidence="1">
    <location>
        <begin position="212"/>
        <end position="231"/>
    </location>
</feature>
<sequence>MQSNRLHQLDWLRVIAIGLLILFHIGMVYVPDWGFHFKHEASSDGLKNLLLTLSPWRMGLLWLISGVALRHMWNKRSDWQLILTRSTQLLLPLLIGVLVIVPPQLYIEMTQAGKMPLDFGDFLFALYVDPKHYFDDYQSGIWPHFDVNHLWFLRSLWQYSVILLLLAPLLTSRWGLRVTHLLSGHLKLQLGICIVSILLIETLLEGEQIREIYGFYLLLFGFLLGSHHLFWQKLKASWLPITLLALSALILLQFVFEFIWQTGPLQENRYAVTVGLTIYALAKTLPVFAVAALASRFLQQESSIIRKLNLWVFPIYILHQSIIIVVAYYLTQYQLPLMIEGILVTILTCLTCYLAIVLLKQSPLLQPMFGIRLITKKPLYHSPLWRYSITISCIPIMLALIS</sequence>
<comment type="caution">
    <text evidence="3">The sequence shown here is derived from an EMBL/GenBank/DDBJ whole genome shotgun (WGS) entry which is preliminary data.</text>
</comment>
<dbReference type="EMBL" id="JAHZST010000004">
    <property type="protein sequence ID" value="MBW8183543.1"/>
    <property type="molecule type" value="Genomic_DNA"/>
</dbReference>
<feature type="transmembrane region" description="Helical" evidence="1">
    <location>
        <begin position="310"/>
        <end position="331"/>
    </location>
</feature>